<comment type="similarity">
    <text evidence="12 13">Belongs to the TonB-dependent receptor family.</text>
</comment>
<evidence type="ECO:0000256" key="13">
    <source>
        <dbReference type="RuleBase" id="RU003357"/>
    </source>
</evidence>
<evidence type="ECO:0000256" key="12">
    <source>
        <dbReference type="PROSITE-ProRule" id="PRU01360"/>
    </source>
</evidence>
<dbReference type="NCBIfam" id="TIGR04056">
    <property type="entry name" value="OMP_RagA_SusC"/>
    <property type="match status" value="1"/>
</dbReference>
<evidence type="ECO:0000256" key="11">
    <source>
        <dbReference type="ARBA" id="ARBA00023237"/>
    </source>
</evidence>
<keyword evidence="5 12" id="KW-0812">Transmembrane</keyword>
<dbReference type="GO" id="GO:0009279">
    <property type="term" value="C:cell outer membrane"/>
    <property type="evidence" value="ECO:0007669"/>
    <property type="project" value="UniProtKB-SubCell"/>
</dbReference>
<organism evidence="16 17">
    <name type="scientific">Parapedobacter koreensis</name>
    <dbReference type="NCBI Taxonomy" id="332977"/>
    <lineage>
        <taxon>Bacteria</taxon>
        <taxon>Pseudomonadati</taxon>
        <taxon>Bacteroidota</taxon>
        <taxon>Sphingobacteriia</taxon>
        <taxon>Sphingobacteriales</taxon>
        <taxon>Sphingobacteriaceae</taxon>
        <taxon>Parapedobacter</taxon>
    </lineage>
</organism>
<evidence type="ECO:0000256" key="6">
    <source>
        <dbReference type="ARBA" id="ARBA00022729"/>
    </source>
</evidence>
<evidence type="ECO:0000256" key="8">
    <source>
        <dbReference type="ARBA" id="ARBA00023065"/>
    </source>
</evidence>
<keyword evidence="3 12" id="KW-1134">Transmembrane beta strand</keyword>
<dbReference type="Gene3D" id="2.60.40.1120">
    <property type="entry name" value="Carboxypeptidase-like, regulatory domain"/>
    <property type="match status" value="1"/>
</dbReference>
<dbReference type="PANTHER" id="PTHR32552">
    <property type="entry name" value="FERRICHROME IRON RECEPTOR-RELATED"/>
    <property type="match status" value="1"/>
</dbReference>
<dbReference type="Pfam" id="PF13620">
    <property type="entry name" value="CarboxypepD_reg"/>
    <property type="match status" value="1"/>
</dbReference>
<dbReference type="Gene3D" id="2.170.130.10">
    <property type="entry name" value="TonB-dependent receptor, plug domain"/>
    <property type="match status" value="1"/>
</dbReference>
<dbReference type="PANTHER" id="PTHR32552:SF68">
    <property type="entry name" value="FERRICHROME OUTER MEMBRANE TRANSPORTER_PHAGE RECEPTOR"/>
    <property type="match status" value="1"/>
</dbReference>
<evidence type="ECO:0000256" key="9">
    <source>
        <dbReference type="ARBA" id="ARBA00023077"/>
    </source>
</evidence>
<evidence type="ECO:0000256" key="2">
    <source>
        <dbReference type="ARBA" id="ARBA00022448"/>
    </source>
</evidence>
<keyword evidence="10 12" id="KW-0472">Membrane</keyword>
<dbReference type="EMBL" id="FNZR01000001">
    <property type="protein sequence ID" value="SEK26568.1"/>
    <property type="molecule type" value="Genomic_DNA"/>
</dbReference>
<dbReference type="InterPro" id="IPR039426">
    <property type="entry name" value="TonB-dep_rcpt-like"/>
</dbReference>
<feature type="domain" description="TonB-dependent receptor plug" evidence="15">
    <location>
        <begin position="240"/>
        <end position="363"/>
    </location>
</feature>
<keyword evidence="2 12" id="KW-0813">Transport</keyword>
<dbReference type="SUPFAM" id="SSF56935">
    <property type="entry name" value="Porins"/>
    <property type="match status" value="1"/>
</dbReference>
<dbReference type="Gene3D" id="2.40.170.20">
    <property type="entry name" value="TonB-dependent receptor, beta-barrel domain"/>
    <property type="match status" value="1"/>
</dbReference>
<dbReference type="STRING" id="332977.SAMN05421740_101385"/>
<name>A0A1H7FKS7_9SPHI</name>
<dbReference type="AlphaFoldDB" id="A0A1H7FKS7"/>
<evidence type="ECO:0000256" key="1">
    <source>
        <dbReference type="ARBA" id="ARBA00004571"/>
    </source>
</evidence>
<evidence type="ECO:0000256" key="7">
    <source>
        <dbReference type="ARBA" id="ARBA00023004"/>
    </source>
</evidence>
<evidence type="ECO:0000259" key="15">
    <source>
        <dbReference type="Pfam" id="PF07715"/>
    </source>
</evidence>
<evidence type="ECO:0000313" key="17">
    <source>
        <dbReference type="Proteomes" id="UP000198916"/>
    </source>
</evidence>
<keyword evidence="11 12" id="KW-0998">Cell outer membrane</keyword>
<keyword evidence="7" id="KW-0408">Iron</keyword>
<dbReference type="Proteomes" id="UP000198916">
    <property type="component" value="Unassembled WGS sequence"/>
</dbReference>
<evidence type="ECO:0000256" key="3">
    <source>
        <dbReference type="ARBA" id="ARBA00022452"/>
    </source>
</evidence>
<dbReference type="InterPro" id="IPR036942">
    <property type="entry name" value="Beta-barrel_TonB_sf"/>
</dbReference>
<dbReference type="NCBIfam" id="TIGR04057">
    <property type="entry name" value="SusC_RagA_signa"/>
    <property type="match status" value="1"/>
</dbReference>
<dbReference type="GO" id="GO:0015344">
    <property type="term" value="F:siderophore uptake transmembrane transporter activity"/>
    <property type="evidence" value="ECO:0007669"/>
    <property type="project" value="TreeGrafter"/>
</dbReference>
<dbReference type="InterPro" id="IPR000531">
    <property type="entry name" value="Beta-barrel_TonB"/>
</dbReference>
<keyword evidence="17" id="KW-1185">Reference proteome</keyword>
<comment type="subcellular location">
    <subcellularLocation>
        <location evidence="1 12">Cell outer membrane</location>
        <topology evidence="1 12">Multi-pass membrane protein</topology>
    </subcellularLocation>
</comment>
<proteinExistence type="inferred from homology"/>
<evidence type="ECO:0000313" key="16">
    <source>
        <dbReference type="EMBL" id="SEK26568.1"/>
    </source>
</evidence>
<accession>A0A1H7FKS7</accession>
<keyword evidence="9 13" id="KW-0798">TonB box</keyword>
<dbReference type="InterPro" id="IPR037066">
    <property type="entry name" value="Plug_dom_sf"/>
</dbReference>
<feature type="domain" description="TonB-dependent receptor-like beta-barrel" evidence="14">
    <location>
        <begin position="575"/>
        <end position="924"/>
    </location>
</feature>
<evidence type="ECO:0000259" key="14">
    <source>
        <dbReference type="Pfam" id="PF00593"/>
    </source>
</evidence>
<keyword evidence="6" id="KW-0732">Signal</keyword>
<evidence type="ECO:0000256" key="4">
    <source>
        <dbReference type="ARBA" id="ARBA00022496"/>
    </source>
</evidence>
<evidence type="ECO:0000256" key="5">
    <source>
        <dbReference type="ARBA" id="ARBA00022692"/>
    </source>
</evidence>
<dbReference type="InterPro" id="IPR023996">
    <property type="entry name" value="TonB-dep_OMP_SusC/RagA"/>
</dbReference>
<evidence type="ECO:0000256" key="10">
    <source>
        <dbReference type="ARBA" id="ARBA00023136"/>
    </source>
</evidence>
<keyword evidence="8" id="KW-0406">Ion transport</keyword>
<dbReference type="SUPFAM" id="SSF49464">
    <property type="entry name" value="Carboxypeptidase regulatory domain-like"/>
    <property type="match status" value="1"/>
</dbReference>
<reference evidence="17" key="1">
    <citation type="submission" date="2016-10" db="EMBL/GenBank/DDBJ databases">
        <authorList>
            <person name="Varghese N."/>
            <person name="Submissions S."/>
        </authorList>
    </citation>
    <scope>NUCLEOTIDE SEQUENCE [LARGE SCALE GENOMIC DNA]</scope>
    <source>
        <strain evidence="17">Jip14</strain>
    </source>
</reference>
<sequence>MNYKTIKFCIINDACCQITGWIVFLACFLLNLSTPLMAEPQFSGLDEKISVRLTNTNAATLIRELGKQSTYSFIYSGEQLEKKQIKAVNFQSVALSTVLQQLEEREGFKFAVQAKTISVKLLHPLDGGNAVGGVQQSGRIVGHVTDANGAALSAASIHVIELDRNTQTDQEGNFSIDVPPGTYTVEARYVSFKTQREERIAVEAGQRAALRFVLSEEESELSEVVVTALGIKRAEKALGYASQQISGNSITNSMPTNWSSALAGKVAGLSVVTAGGPISTTRVKLRGDVSLNQRGNNALIILDGVPLSNTITNSGSAYAASGMNSVDYGNGFGDVNPEDIESIQVLKGAGATALYGTRAANGVIMITTKSGNQAEKGIGITFTSSTSMDRAFNHPDYQYDFGQGMTQSTGGPGSPFENQRYYDYNVMKIHVASYGAPFVPGARYIQYDPVTQAPGTEPTDWVAYKDSRLGIFQTGFTTSNTAAVNSKGDRGSLRASVTYDKNSWILPNTGFERLTATVSAAQKVSNYLDVNFRASYTNKDIPNSPLLGYSSSSVQYFLIFQNPSINLDWYRPKWYNGQEHLRQLQPFSQYPGNPFVTLYESTNASKRNSLISNLSATLQITPKTSLLLRSGIQFSNDEREQRRPISDVVKGNGYFSQQPVMEMETNSDALLTHRESFSNGLDMNLMAGGNLLYYRYNAQEAFIEGLVVPGIYKLSNGSSTPLVNSLIQEKGLNSLYGAANFSWKDKVFVDITARNDWSSTLPKANRSFFYPSINTSLLVHEMVQLPQTVSFLKVRGSLSQVGNDTEPYKTGKYYLISQFPGSATVPTTRANPGFKPEISTNYEAGLDLRLFNNRLGMDFSFYYNKTRNQIIDAPMDPTTGYTRATINAGVVRNRGYELVVNGTPIRTDRFVWNSTLNWSRNENRILELAEGLEENQVIGSVGSVSIIGKVGGTTGDLWGYKTVRNEHGDRLIDPDGRPTTATTIEYIGTAYPDWKAGLHNEFSYKGVTLGFLVDGQLGGIVYSQSHYKMMELGQLNESLNGRLPGTEYYIAGDDPRLAAAGLPPVGGVYMVAPGVVRNTDGSYSPNTNLVSIEAYNTREFRMANIESNSYSASFLKLREVRVEYNVPSRFLRKLPFNSLSVALYGRNLAIWSDFPMYDPEAAALNGGSILPGIETGQLPTPRTFGFNLRVSL</sequence>
<dbReference type="InterPro" id="IPR023997">
    <property type="entry name" value="TonB-dep_OMP_SusC/RagA_CS"/>
</dbReference>
<dbReference type="Pfam" id="PF00593">
    <property type="entry name" value="TonB_dep_Rec_b-barrel"/>
    <property type="match status" value="1"/>
</dbReference>
<gene>
    <name evidence="16" type="ORF">SAMN05421740_101385</name>
</gene>
<keyword evidence="4" id="KW-0410">Iron transport</keyword>
<dbReference type="PROSITE" id="PS51257">
    <property type="entry name" value="PROKAR_LIPOPROTEIN"/>
    <property type="match status" value="1"/>
</dbReference>
<dbReference type="Pfam" id="PF07715">
    <property type="entry name" value="Plug"/>
    <property type="match status" value="1"/>
</dbReference>
<dbReference type="InterPro" id="IPR008969">
    <property type="entry name" value="CarboxyPept-like_regulatory"/>
</dbReference>
<dbReference type="InterPro" id="IPR012910">
    <property type="entry name" value="Plug_dom"/>
</dbReference>
<protein>
    <submittedName>
        <fullName evidence="16">TonB-linked outer membrane protein, SusC/RagA family</fullName>
    </submittedName>
</protein>
<dbReference type="PROSITE" id="PS52016">
    <property type="entry name" value="TONB_DEPENDENT_REC_3"/>
    <property type="match status" value="1"/>
</dbReference>